<evidence type="ECO:0000313" key="1">
    <source>
        <dbReference type="EMBL" id="JAE18710.1"/>
    </source>
</evidence>
<reference evidence="1" key="1">
    <citation type="submission" date="2014-09" db="EMBL/GenBank/DDBJ databases">
        <authorList>
            <person name="Magalhaes I.L.F."/>
            <person name="Oliveira U."/>
            <person name="Santos F.R."/>
            <person name="Vidigal T.H.D.A."/>
            <person name="Brescovit A.D."/>
            <person name="Santos A.J."/>
        </authorList>
    </citation>
    <scope>NUCLEOTIDE SEQUENCE</scope>
    <source>
        <tissue evidence="1">Shoot tissue taken approximately 20 cm above the soil surface</tissue>
    </source>
</reference>
<proteinExistence type="predicted"/>
<organism evidence="1">
    <name type="scientific">Arundo donax</name>
    <name type="common">Giant reed</name>
    <name type="synonym">Donax arundinaceus</name>
    <dbReference type="NCBI Taxonomy" id="35708"/>
    <lineage>
        <taxon>Eukaryota</taxon>
        <taxon>Viridiplantae</taxon>
        <taxon>Streptophyta</taxon>
        <taxon>Embryophyta</taxon>
        <taxon>Tracheophyta</taxon>
        <taxon>Spermatophyta</taxon>
        <taxon>Magnoliopsida</taxon>
        <taxon>Liliopsida</taxon>
        <taxon>Poales</taxon>
        <taxon>Poaceae</taxon>
        <taxon>PACMAD clade</taxon>
        <taxon>Arundinoideae</taxon>
        <taxon>Arundineae</taxon>
        <taxon>Arundo</taxon>
    </lineage>
</organism>
<accession>A0A0A9G0T7</accession>
<dbReference type="PANTHER" id="PTHR47105">
    <property type="entry name" value="OS02G0173600 PROTEIN"/>
    <property type="match status" value="1"/>
</dbReference>
<dbReference type="AlphaFoldDB" id="A0A0A9G0T7"/>
<dbReference type="PANTHER" id="PTHR47105:SF1">
    <property type="entry name" value="OS06G0665100 PROTEIN"/>
    <property type="match status" value="1"/>
</dbReference>
<dbReference type="EMBL" id="GBRH01179186">
    <property type="protein sequence ID" value="JAE18710.1"/>
    <property type="molecule type" value="Transcribed_RNA"/>
</dbReference>
<protein>
    <submittedName>
        <fullName evidence="1">Uncharacterized protein</fullName>
    </submittedName>
</protein>
<sequence>MHALLLDRFKTTDAQSWRQAGATVFPDLVAAQEWLTKNQNEETETVAAQVLNRMSEKLKMGA</sequence>
<name>A0A0A9G0T7_ARUDO</name>
<reference evidence="1" key="2">
    <citation type="journal article" date="2015" name="Data Brief">
        <title>Shoot transcriptome of the giant reed, Arundo donax.</title>
        <authorList>
            <person name="Barrero R.A."/>
            <person name="Guerrero F.D."/>
            <person name="Moolhuijzen P."/>
            <person name="Goolsby J.A."/>
            <person name="Tidwell J."/>
            <person name="Bellgard S.E."/>
            <person name="Bellgard M.I."/>
        </authorList>
    </citation>
    <scope>NUCLEOTIDE SEQUENCE</scope>
    <source>
        <tissue evidence="1">Shoot tissue taken approximately 20 cm above the soil surface</tissue>
    </source>
</reference>